<dbReference type="AlphaFoldDB" id="A0A840Q392"/>
<dbReference type="Pfam" id="PF13349">
    <property type="entry name" value="DUF4097"/>
    <property type="match status" value="1"/>
</dbReference>
<dbReference type="Proteomes" id="UP000584374">
    <property type="component" value="Unassembled WGS sequence"/>
</dbReference>
<dbReference type="EMBL" id="JACHIW010000001">
    <property type="protein sequence ID" value="MBB5154457.1"/>
    <property type="molecule type" value="Genomic_DNA"/>
</dbReference>
<keyword evidence="4" id="KW-1185">Reference proteome</keyword>
<keyword evidence="1" id="KW-0732">Signal</keyword>
<organism evidence="3 4">
    <name type="scientific">Saccharopolyspora phatthalungensis</name>
    <dbReference type="NCBI Taxonomy" id="664693"/>
    <lineage>
        <taxon>Bacteria</taxon>
        <taxon>Bacillati</taxon>
        <taxon>Actinomycetota</taxon>
        <taxon>Actinomycetes</taxon>
        <taxon>Pseudonocardiales</taxon>
        <taxon>Pseudonocardiaceae</taxon>
        <taxon>Saccharopolyspora</taxon>
    </lineage>
</organism>
<evidence type="ECO:0000313" key="4">
    <source>
        <dbReference type="Proteomes" id="UP000584374"/>
    </source>
</evidence>
<dbReference type="InterPro" id="IPR025164">
    <property type="entry name" value="Toastrack_DUF4097"/>
</dbReference>
<name>A0A840Q392_9PSEU</name>
<feature type="chain" id="PRO_5032460180" description="DUF4097 domain-containing protein" evidence="1">
    <location>
        <begin position="21"/>
        <end position="271"/>
    </location>
</feature>
<dbReference type="RefSeq" id="WP_184725977.1">
    <property type="nucleotide sequence ID" value="NZ_JACHIW010000001.1"/>
</dbReference>
<evidence type="ECO:0000259" key="2">
    <source>
        <dbReference type="Pfam" id="PF13349"/>
    </source>
</evidence>
<feature type="signal peptide" evidence="1">
    <location>
        <begin position="1"/>
        <end position="20"/>
    </location>
</feature>
<evidence type="ECO:0000313" key="3">
    <source>
        <dbReference type="EMBL" id="MBB5154457.1"/>
    </source>
</evidence>
<reference evidence="3 4" key="1">
    <citation type="submission" date="2020-08" db="EMBL/GenBank/DDBJ databases">
        <title>Sequencing the genomes of 1000 actinobacteria strains.</title>
        <authorList>
            <person name="Klenk H.-P."/>
        </authorList>
    </citation>
    <scope>NUCLEOTIDE SEQUENCE [LARGE SCALE GENOMIC DNA]</scope>
    <source>
        <strain evidence="3 4">DSM 45584</strain>
    </source>
</reference>
<sequence>MARTILIAAVLLLISGAALRCESGGSKGGGSGDGTGGGEQRTSQVAGIANIRLLPGSGGVTVRHAPGGGGQVEQRVQRWDGAPPPPGDQLYHRVEGKTLVLDTDCGQNCSVDFDVTLPDQVAITGELGAGSLDVTGMASVRAEVGSGSVDVRQIDGPLDVRTGSGGVRLDDLGGTVAVETSSGGIEGRNLRGGEVTAKTGSGQIELGLLAPGSVQADSGSGGIELVVPQNTYRVEVETGVGESRIDVPQDPSSPRRLRLSTGVGSIEVRAG</sequence>
<accession>A0A840Q392</accession>
<evidence type="ECO:0000256" key="1">
    <source>
        <dbReference type="SAM" id="SignalP"/>
    </source>
</evidence>
<protein>
    <recommendedName>
        <fullName evidence="2">DUF4097 domain-containing protein</fullName>
    </recommendedName>
</protein>
<feature type="domain" description="DUF4097" evidence="2">
    <location>
        <begin position="123"/>
        <end position="247"/>
    </location>
</feature>
<gene>
    <name evidence="3" type="ORF">BJ970_001991</name>
</gene>
<proteinExistence type="predicted"/>
<comment type="caution">
    <text evidence="3">The sequence shown here is derived from an EMBL/GenBank/DDBJ whole genome shotgun (WGS) entry which is preliminary data.</text>
</comment>